<evidence type="ECO:0000313" key="2">
    <source>
        <dbReference type="Proteomes" id="UP000037510"/>
    </source>
</evidence>
<keyword evidence="2" id="KW-1185">Reference proteome</keyword>
<sequence>AFVTVSIPLPEPDNLVNVAWFFEASYYNVDNSTWFEPLLGDVPISRRREKRAAKEKELITRSLLYSLIESMLEKYVLNSR</sequence>
<gene>
    <name evidence="1" type="ORF">OBRU01_15668</name>
</gene>
<dbReference type="Proteomes" id="UP000037510">
    <property type="component" value="Unassembled WGS sequence"/>
</dbReference>
<reference evidence="1 2" key="1">
    <citation type="journal article" date="2015" name="Genome Biol. Evol.">
        <title>The genome of winter moth (Operophtera brumata) provides a genomic perspective on sexual dimorphism and phenology.</title>
        <authorList>
            <person name="Derks M.F."/>
            <person name="Smit S."/>
            <person name="Salis L."/>
            <person name="Schijlen E."/>
            <person name="Bossers A."/>
            <person name="Mateman C."/>
            <person name="Pijl A.S."/>
            <person name="de Ridder D."/>
            <person name="Groenen M.A."/>
            <person name="Visser M.E."/>
            <person name="Megens H.J."/>
        </authorList>
    </citation>
    <scope>NUCLEOTIDE SEQUENCE [LARGE SCALE GENOMIC DNA]</scope>
    <source>
        <strain evidence="1">WM2013NL</strain>
        <tissue evidence="1">Head and thorax</tissue>
    </source>
</reference>
<name>A0A0L7L313_OPEBR</name>
<protein>
    <submittedName>
        <fullName evidence="1">Uncharacterized protein</fullName>
    </submittedName>
</protein>
<organism evidence="1 2">
    <name type="scientific">Operophtera brumata</name>
    <name type="common">Winter moth</name>
    <name type="synonym">Phalaena brumata</name>
    <dbReference type="NCBI Taxonomy" id="104452"/>
    <lineage>
        <taxon>Eukaryota</taxon>
        <taxon>Metazoa</taxon>
        <taxon>Ecdysozoa</taxon>
        <taxon>Arthropoda</taxon>
        <taxon>Hexapoda</taxon>
        <taxon>Insecta</taxon>
        <taxon>Pterygota</taxon>
        <taxon>Neoptera</taxon>
        <taxon>Endopterygota</taxon>
        <taxon>Lepidoptera</taxon>
        <taxon>Glossata</taxon>
        <taxon>Ditrysia</taxon>
        <taxon>Geometroidea</taxon>
        <taxon>Geometridae</taxon>
        <taxon>Larentiinae</taxon>
        <taxon>Operophtera</taxon>
    </lineage>
</organism>
<feature type="non-terminal residue" evidence="1">
    <location>
        <position position="1"/>
    </location>
</feature>
<evidence type="ECO:0000313" key="1">
    <source>
        <dbReference type="EMBL" id="KOB69706.1"/>
    </source>
</evidence>
<proteinExistence type="predicted"/>
<comment type="caution">
    <text evidence="1">The sequence shown here is derived from an EMBL/GenBank/DDBJ whole genome shotgun (WGS) entry which is preliminary data.</text>
</comment>
<dbReference type="AlphaFoldDB" id="A0A0L7L313"/>
<accession>A0A0L7L313</accession>
<dbReference type="EMBL" id="JTDY01003337">
    <property type="protein sequence ID" value="KOB69706.1"/>
    <property type="molecule type" value="Genomic_DNA"/>
</dbReference>